<keyword evidence="1" id="KW-0175">Coiled coil</keyword>
<reference evidence="3 4" key="1">
    <citation type="submission" date="2017-07" db="EMBL/GenBank/DDBJ databases">
        <authorList>
            <person name="Talla V."/>
            <person name="Backstrom N."/>
        </authorList>
    </citation>
    <scope>NUCLEOTIDE SEQUENCE [LARGE SCALE GENOMIC DNA]</scope>
</reference>
<organism evidence="3 4">
    <name type="scientific">Leptidea sinapis</name>
    <dbReference type="NCBI Taxonomy" id="189913"/>
    <lineage>
        <taxon>Eukaryota</taxon>
        <taxon>Metazoa</taxon>
        <taxon>Ecdysozoa</taxon>
        <taxon>Arthropoda</taxon>
        <taxon>Hexapoda</taxon>
        <taxon>Insecta</taxon>
        <taxon>Pterygota</taxon>
        <taxon>Neoptera</taxon>
        <taxon>Endopterygota</taxon>
        <taxon>Lepidoptera</taxon>
        <taxon>Glossata</taxon>
        <taxon>Ditrysia</taxon>
        <taxon>Papilionoidea</taxon>
        <taxon>Pieridae</taxon>
        <taxon>Dismorphiinae</taxon>
        <taxon>Leptidea</taxon>
    </lineage>
</organism>
<feature type="coiled-coil region" evidence="1">
    <location>
        <begin position="21"/>
        <end position="55"/>
    </location>
</feature>
<sequence length="326" mass="37547">MSKRKQIKITKAFKKATTAIKPQEPEEIDELQQEIEKLKEEVKLKKGLLFQYQRQANKSNAAALNLVEKYVRPKKIITTNSVASLENELELHCMLNGVEVQSFVKDDHCCVVYHIQHNMRHHQYKHGLRIDMSPSGKAITKMSLPEGFKLQAVLKDYDNIMHPDCLGAIRKALVAYYDRLEQYEALKKQIEFDANLFKTKDTTDVEITFAIRSHMDEPDKQIRVTLNLAYGIYDILPNNYSFIGAVSDMGEDVLETLESQCLLLNKKRLDVAFHNTFIDGVGPYNMIQQMPLEQAPLNHRPKKHNNSNDNTFLPEACSDQGEEEYM</sequence>
<dbReference type="Proteomes" id="UP000324832">
    <property type="component" value="Unassembled WGS sequence"/>
</dbReference>
<accession>A0A5E4QCN7</accession>
<evidence type="ECO:0000313" key="3">
    <source>
        <dbReference type="EMBL" id="VVC96062.1"/>
    </source>
</evidence>
<evidence type="ECO:0000313" key="4">
    <source>
        <dbReference type="Proteomes" id="UP000324832"/>
    </source>
</evidence>
<evidence type="ECO:0000256" key="2">
    <source>
        <dbReference type="SAM" id="MobiDB-lite"/>
    </source>
</evidence>
<feature type="region of interest" description="Disordered" evidence="2">
    <location>
        <begin position="301"/>
        <end position="326"/>
    </location>
</feature>
<evidence type="ECO:0000256" key="1">
    <source>
        <dbReference type="SAM" id="Coils"/>
    </source>
</evidence>
<gene>
    <name evidence="3" type="ORF">LSINAPIS_LOCUS7638</name>
</gene>
<name>A0A5E4QCN7_9NEOP</name>
<dbReference type="EMBL" id="FZQP02002548">
    <property type="protein sequence ID" value="VVC96062.1"/>
    <property type="molecule type" value="Genomic_DNA"/>
</dbReference>
<proteinExistence type="predicted"/>
<protein>
    <submittedName>
        <fullName evidence="3">Uncharacterized protein</fullName>
    </submittedName>
</protein>
<dbReference type="AlphaFoldDB" id="A0A5E4QCN7"/>
<keyword evidence="4" id="KW-1185">Reference proteome</keyword>